<feature type="region of interest" description="Disordered" evidence="1">
    <location>
        <begin position="35"/>
        <end position="60"/>
    </location>
</feature>
<evidence type="ECO:0000313" key="3">
    <source>
        <dbReference type="Proteomes" id="UP001221757"/>
    </source>
</evidence>
<proteinExistence type="predicted"/>
<organism evidence="2 3">
    <name type="scientific">Mycena rosella</name>
    <name type="common">Pink bonnet</name>
    <name type="synonym">Agaricus rosellus</name>
    <dbReference type="NCBI Taxonomy" id="1033263"/>
    <lineage>
        <taxon>Eukaryota</taxon>
        <taxon>Fungi</taxon>
        <taxon>Dikarya</taxon>
        <taxon>Basidiomycota</taxon>
        <taxon>Agaricomycotina</taxon>
        <taxon>Agaricomycetes</taxon>
        <taxon>Agaricomycetidae</taxon>
        <taxon>Agaricales</taxon>
        <taxon>Marasmiineae</taxon>
        <taxon>Mycenaceae</taxon>
        <taxon>Mycena</taxon>
    </lineage>
</organism>
<accession>A0AAD7DLY5</accession>
<dbReference type="AlphaFoldDB" id="A0AAD7DLY5"/>
<evidence type="ECO:0000313" key="2">
    <source>
        <dbReference type="EMBL" id="KAJ7693860.1"/>
    </source>
</evidence>
<reference evidence="2" key="1">
    <citation type="submission" date="2023-03" db="EMBL/GenBank/DDBJ databases">
        <title>Massive genome expansion in bonnet fungi (Mycena s.s.) driven by repeated elements and novel gene families across ecological guilds.</title>
        <authorList>
            <consortium name="Lawrence Berkeley National Laboratory"/>
            <person name="Harder C.B."/>
            <person name="Miyauchi S."/>
            <person name="Viragh M."/>
            <person name="Kuo A."/>
            <person name="Thoen E."/>
            <person name="Andreopoulos B."/>
            <person name="Lu D."/>
            <person name="Skrede I."/>
            <person name="Drula E."/>
            <person name="Henrissat B."/>
            <person name="Morin E."/>
            <person name="Kohler A."/>
            <person name="Barry K."/>
            <person name="LaButti K."/>
            <person name="Morin E."/>
            <person name="Salamov A."/>
            <person name="Lipzen A."/>
            <person name="Mereny Z."/>
            <person name="Hegedus B."/>
            <person name="Baldrian P."/>
            <person name="Stursova M."/>
            <person name="Weitz H."/>
            <person name="Taylor A."/>
            <person name="Grigoriev I.V."/>
            <person name="Nagy L.G."/>
            <person name="Martin F."/>
            <person name="Kauserud H."/>
        </authorList>
    </citation>
    <scope>NUCLEOTIDE SEQUENCE</scope>
    <source>
        <strain evidence="2">CBHHK067</strain>
    </source>
</reference>
<sequence>MRKLRLASTLVIQAHANSLRVFLRALVGKISSRHYASERSRSTTSGNLMGGSLYSSVPSGRKPGRIALMSALVARWQQPRDAIVGEEIP</sequence>
<feature type="compositionally biased region" description="Polar residues" evidence="1">
    <location>
        <begin position="42"/>
        <end position="58"/>
    </location>
</feature>
<dbReference type="Proteomes" id="UP001221757">
    <property type="component" value="Unassembled WGS sequence"/>
</dbReference>
<name>A0AAD7DLY5_MYCRO</name>
<dbReference type="EMBL" id="JARKIE010000044">
    <property type="protein sequence ID" value="KAJ7693860.1"/>
    <property type="molecule type" value="Genomic_DNA"/>
</dbReference>
<comment type="caution">
    <text evidence="2">The sequence shown here is derived from an EMBL/GenBank/DDBJ whole genome shotgun (WGS) entry which is preliminary data.</text>
</comment>
<evidence type="ECO:0000256" key="1">
    <source>
        <dbReference type="SAM" id="MobiDB-lite"/>
    </source>
</evidence>
<gene>
    <name evidence="2" type="ORF">B0H17DRAFT_1058493</name>
</gene>
<protein>
    <submittedName>
        <fullName evidence="2">Uncharacterized protein</fullName>
    </submittedName>
</protein>
<keyword evidence="3" id="KW-1185">Reference proteome</keyword>